<proteinExistence type="predicted"/>
<dbReference type="InterPro" id="IPR046960">
    <property type="entry name" value="PPR_At4g14850-like_plant"/>
</dbReference>
<dbReference type="EMBL" id="QPKB01000010">
    <property type="protein sequence ID" value="RWR93316.1"/>
    <property type="molecule type" value="Genomic_DNA"/>
</dbReference>
<organism evidence="3 4">
    <name type="scientific">Cinnamomum micranthum f. kanehirae</name>
    <dbReference type="NCBI Taxonomy" id="337451"/>
    <lineage>
        <taxon>Eukaryota</taxon>
        <taxon>Viridiplantae</taxon>
        <taxon>Streptophyta</taxon>
        <taxon>Embryophyta</taxon>
        <taxon>Tracheophyta</taxon>
        <taxon>Spermatophyta</taxon>
        <taxon>Magnoliopsida</taxon>
        <taxon>Magnoliidae</taxon>
        <taxon>Laurales</taxon>
        <taxon>Lauraceae</taxon>
        <taxon>Cinnamomum</taxon>
    </lineage>
</organism>
<dbReference type="PANTHER" id="PTHR47926:SF533">
    <property type="entry name" value="DYW DOMAIN-CONTAINING PROTEIN"/>
    <property type="match status" value="1"/>
</dbReference>
<dbReference type="PANTHER" id="PTHR47926">
    <property type="entry name" value="PENTATRICOPEPTIDE REPEAT-CONTAINING PROTEIN"/>
    <property type="match status" value="1"/>
</dbReference>
<dbReference type="GO" id="GO:0003723">
    <property type="term" value="F:RNA binding"/>
    <property type="evidence" value="ECO:0007669"/>
    <property type="project" value="InterPro"/>
</dbReference>
<dbReference type="FunFam" id="1.25.40.10:FF:000196">
    <property type="entry name" value="Pentatricopeptide repeat-containing protein At4g14850"/>
    <property type="match status" value="1"/>
</dbReference>
<dbReference type="InterPro" id="IPR046849">
    <property type="entry name" value="E2_motif"/>
</dbReference>
<dbReference type="PROSITE" id="PS51375">
    <property type="entry name" value="PPR"/>
    <property type="match status" value="9"/>
</dbReference>
<dbReference type="FunFam" id="1.25.40.10:FF:000031">
    <property type="entry name" value="Pentatricopeptide repeat-containing protein mitochondrial"/>
    <property type="match status" value="2"/>
</dbReference>
<accession>A0A3S3R023</accession>
<dbReference type="InterPro" id="IPR046848">
    <property type="entry name" value="E_motif"/>
</dbReference>
<dbReference type="OrthoDB" id="185373at2759"/>
<feature type="repeat" description="PPR" evidence="2">
    <location>
        <begin position="659"/>
        <end position="689"/>
    </location>
</feature>
<dbReference type="SUPFAM" id="SSF48452">
    <property type="entry name" value="TPR-like"/>
    <property type="match status" value="1"/>
</dbReference>
<dbReference type="Pfam" id="PF20431">
    <property type="entry name" value="E_motif"/>
    <property type="match status" value="1"/>
</dbReference>
<gene>
    <name evidence="3" type="ORF">CKAN_02256100</name>
</gene>
<feature type="repeat" description="PPR" evidence="2">
    <location>
        <begin position="21"/>
        <end position="55"/>
    </location>
</feature>
<dbReference type="Gene3D" id="1.25.40.10">
    <property type="entry name" value="Tetratricopeptide repeat domain"/>
    <property type="match status" value="6"/>
</dbReference>
<dbReference type="Pfam" id="PF13041">
    <property type="entry name" value="PPR_2"/>
    <property type="match status" value="6"/>
</dbReference>
<dbReference type="InterPro" id="IPR002885">
    <property type="entry name" value="PPR_rpt"/>
</dbReference>
<feature type="repeat" description="PPR" evidence="2">
    <location>
        <begin position="285"/>
        <end position="319"/>
    </location>
</feature>
<dbReference type="STRING" id="337451.A0A3S3R023"/>
<dbReference type="InterPro" id="IPR011990">
    <property type="entry name" value="TPR-like_helical_dom_sf"/>
</dbReference>
<evidence type="ECO:0000313" key="4">
    <source>
        <dbReference type="Proteomes" id="UP000283530"/>
    </source>
</evidence>
<dbReference type="NCBIfam" id="TIGR00756">
    <property type="entry name" value="PPR"/>
    <property type="match status" value="6"/>
</dbReference>
<evidence type="ECO:0000313" key="3">
    <source>
        <dbReference type="EMBL" id="RWR93316.1"/>
    </source>
</evidence>
<dbReference type="FunFam" id="1.25.40.10:FF:000366">
    <property type="entry name" value="Pentatricopeptide (PPR) repeat-containing protein"/>
    <property type="match status" value="1"/>
</dbReference>
<name>A0A3S3R023_9MAGN</name>
<sequence>MNLELVLATLDSLSENGDKLDPRFYKSVISLCISKGALEDGIQLHSHIVKIGHQPDIFLENQFLNLYLKCGDIGLALNLFNGMCRRNTVSWNVMIAGYCSNGWFLEGLHLFRMMLVEGMLPDQLTYLSALKASVGSGDPKHGQQIHSHLIKTGLLTSVRVGNALISMYAKLSNLEDAEIMYRNMVEQDVVSWNSIITANAQNGCNYRALTLFVEMKKEGLSADEFTFGGVLKTRDLMEVKQLHAQIIKSRLEDNVFVGSALLDAYAKCEIIQDAYLIFNKMSSRNIVTWNTMISVCVENDQVDKSLQLFMQMGEQGIFPDEYSISSLFKAIATHSKIEEGKQLHALAIKVGLHTDALVGNTIITMHSKHKNVCDCQKAFESISELDCISWNAMIQMYVENEQFEQALTLFNEMKYSGFDHDEFSFVSVLAACTSLSWPRMGKAVHGNLIKMGLVPDAFVGSSLIDMYAKFGVISDAKQVFNKVEHRDLIAWNSMIVGFVQNDNGNAALKLLSSMWEENVEPDNFTFAGVLAGCADITAIQQGRQLHAMVLKSRIPADTAVANSLITMYASVGSIKEAEKVFSKLMAKNVVSWTAMVGGYAQNGYAKEAFELFEKMKNFQVKPNGITFVALLTACSHAGLTEQAKMFFHMMEFEYQITPDVEHYACMVDVLGRAGRLKEAEELINKMPHEPNALVWRMLLGASRIHGDLDRGKRSTEKILALEPGDSAAYVLLSNLYAAQGNWEGAVGIRRLMRENGVRKEPGKSWIEVQNQVHQFMAGDFSHPQANQICSKLSELLVKMKVAGYIPQIDSYFHDIGEETT</sequence>
<feature type="repeat" description="PPR" evidence="2">
    <location>
        <begin position="386"/>
        <end position="420"/>
    </location>
</feature>
<evidence type="ECO:0000256" key="1">
    <source>
        <dbReference type="ARBA" id="ARBA00022737"/>
    </source>
</evidence>
<protein>
    <submittedName>
        <fullName evidence="3">Pentatricopeptide repeat</fullName>
    </submittedName>
</protein>
<dbReference type="Pfam" id="PF12854">
    <property type="entry name" value="PPR_1"/>
    <property type="match status" value="1"/>
</dbReference>
<feature type="repeat" description="PPR" evidence="2">
    <location>
        <begin position="188"/>
        <end position="222"/>
    </location>
</feature>
<feature type="repeat" description="PPR" evidence="2">
    <location>
        <begin position="87"/>
        <end position="121"/>
    </location>
</feature>
<dbReference type="FunFam" id="1.25.40.10:FF:000351">
    <property type="entry name" value="Pentatricopeptide repeat-containing protein"/>
    <property type="match status" value="1"/>
</dbReference>
<dbReference type="AlphaFoldDB" id="A0A3S3R023"/>
<comment type="caution">
    <text evidence="3">The sequence shown here is derived from an EMBL/GenBank/DDBJ whole genome shotgun (WGS) entry which is preliminary data.</text>
</comment>
<evidence type="ECO:0000256" key="2">
    <source>
        <dbReference type="PROSITE-ProRule" id="PRU00708"/>
    </source>
</evidence>
<dbReference type="Pfam" id="PF01535">
    <property type="entry name" value="PPR"/>
    <property type="match status" value="1"/>
</dbReference>
<feature type="repeat" description="PPR" evidence="2">
    <location>
        <begin position="588"/>
        <end position="622"/>
    </location>
</feature>
<reference evidence="3 4" key="1">
    <citation type="journal article" date="2019" name="Nat. Plants">
        <title>Stout camphor tree genome fills gaps in understanding of flowering plant genome evolution.</title>
        <authorList>
            <person name="Chaw S.M."/>
            <person name="Liu Y.C."/>
            <person name="Wu Y.W."/>
            <person name="Wang H.Y."/>
            <person name="Lin C.I."/>
            <person name="Wu C.S."/>
            <person name="Ke H.M."/>
            <person name="Chang L.Y."/>
            <person name="Hsu C.Y."/>
            <person name="Yang H.T."/>
            <person name="Sudianto E."/>
            <person name="Hsu M.H."/>
            <person name="Wu K.P."/>
            <person name="Wang L.N."/>
            <person name="Leebens-Mack J.H."/>
            <person name="Tsai I.J."/>
        </authorList>
    </citation>
    <scope>NUCLEOTIDE SEQUENCE [LARGE SCALE GENOMIC DNA]</scope>
    <source>
        <strain evidence="4">cv. Chaw 1501</strain>
        <tissue evidence="3">Young leaves</tissue>
    </source>
</reference>
<dbReference type="GO" id="GO:0009451">
    <property type="term" value="P:RNA modification"/>
    <property type="evidence" value="ECO:0007669"/>
    <property type="project" value="InterPro"/>
</dbReference>
<feature type="repeat" description="PPR" evidence="2">
    <location>
        <begin position="487"/>
        <end position="521"/>
    </location>
</feature>
<keyword evidence="4" id="KW-1185">Reference proteome</keyword>
<dbReference type="Pfam" id="PF20430">
    <property type="entry name" value="Eplus_motif"/>
    <property type="match status" value="1"/>
</dbReference>
<dbReference type="FunFam" id="1.25.40.10:FF:000073">
    <property type="entry name" value="Pentatricopeptide repeat-containing protein chloroplastic"/>
    <property type="match status" value="1"/>
</dbReference>
<feature type="repeat" description="PPR" evidence="2">
    <location>
        <begin position="725"/>
        <end position="759"/>
    </location>
</feature>
<dbReference type="FunFam" id="1.25.40.10:FF:000381">
    <property type="entry name" value="Pentatricopeptide repeat-containing protein"/>
    <property type="match status" value="1"/>
</dbReference>
<dbReference type="Proteomes" id="UP000283530">
    <property type="component" value="Unassembled WGS sequence"/>
</dbReference>
<keyword evidence="1" id="KW-0677">Repeat</keyword>